<reference evidence="7" key="1">
    <citation type="submission" date="2025-08" db="UniProtKB">
        <authorList>
            <consortium name="RefSeq"/>
        </authorList>
    </citation>
    <scope>IDENTIFICATION</scope>
</reference>
<evidence type="ECO:0000256" key="1">
    <source>
        <dbReference type="ARBA" id="ARBA00009763"/>
    </source>
</evidence>
<dbReference type="PROSITE" id="PS50222">
    <property type="entry name" value="EF_HAND_2"/>
    <property type="match status" value="4"/>
</dbReference>
<dbReference type="Gene3D" id="1.10.238.10">
    <property type="entry name" value="EF-hand"/>
    <property type="match status" value="2"/>
</dbReference>
<dbReference type="SUPFAM" id="SSF47473">
    <property type="entry name" value="EF-hand"/>
    <property type="match status" value="1"/>
</dbReference>
<evidence type="ECO:0000256" key="4">
    <source>
        <dbReference type="ARBA" id="ARBA00022837"/>
    </source>
</evidence>
<dbReference type="PROSITE" id="PS00018">
    <property type="entry name" value="EF_HAND_1"/>
    <property type="match status" value="4"/>
</dbReference>
<gene>
    <name evidence="7" type="primary">LOC101403748</name>
</gene>
<protein>
    <submittedName>
        <fullName evidence="7">Calmodulin</fullName>
    </submittedName>
</protein>
<organism evidence="6 7">
    <name type="scientific">Ceratotherium simum simum</name>
    <name type="common">Southern white rhinoceros</name>
    <dbReference type="NCBI Taxonomy" id="73337"/>
    <lineage>
        <taxon>Eukaryota</taxon>
        <taxon>Metazoa</taxon>
        <taxon>Chordata</taxon>
        <taxon>Craniata</taxon>
        <taxon>Vertebrata</taxon>
        <taxon>Euteleostomi</taxon>
        <taxon>Mammalia</taxon>
        <taxon>Eutheria</taxon>
        <taxon>Laurasiatheria</taxon>
        <taxon>Perissodactyla</taxon>
        <taxon>Rhinocerotidae</taxon>
        <taxon>Ceratotherium</taxon>
    </lineage>
</organism>
<proteinExistence type="inferred from homology"/>
<dbReference type="InterPro" id="IPR050230">
    <property type="entry name" value="CALM/Myosin/TropC-like"/>
</dbReference>
<keyword evidence="4" id="KW-0106">Calcium</keyword>
<feature type="domain" description="EF-hand" evidence="5">
    <location>
        <begin position="117"/>
        <end position="149"/>
    </location>
</feature>
<evidence type="ECO:0000313" key="7">
    <source>
        <dbReference type="RefSeq" id="XP_004425518.1"/>
    </source>
</evidence>
<dbReference type="GeneID" id="101403748"/>
<evidence type="ECO:0000256" key="2">
    <source>
        <dbReference type="ARBA" id="ARBA00022723"/>
    </source>
</evidence>
<dbReference type="PANTHER" id="PTHR23048">
    <property type="entry name" value="MYOSIN LIGHT CHAIN 1, 3"/>
    <property type="match status" value="1"/>
</dbReference>
<dbReference type="RefSeq" id="XP_004425518.1">
    <property type="nucleotide sequence ID" value="XM_004425461.2"/>
</dbReference>
<comment type="similarity">
    <text evidence="1">Belongs to the calmodulin family.</text>
</comment>
<dbReference type="PANTHER" id="PTHR23048:SF0">
    <property type="entry name" value="CALMODULIN LIKE 3"/>
    <property type="match status" value="1"/>
</dbReference>
<keyword evidence="3" id="KW-0677">Repeat</keyword>
<accession>A0ABM0HEQ3</accession>
<dbReference type="Proteomes" id="UP000694910">
    <property type="component" value="Unplaced"/>
</dbReference>
<evidence type="ECO:0000313" key="6">
    <source>
        <dbReference type="Proteomes" id="UP000694910"/>
    </source>
</evidence>
<dbReference type="InterPro" id="IPR011992">
    <property type="entry name" value="EF-hand-dom_pair"/>
</dbReference>
<evidence type="ECO:0000259" key="5">
    <source>
        <dbReference type="PROSITE" id="PS50222"/>
    </source>
</evidence>
<feature type="domain" description="EF-hand" evidence="5">
    <location>
        <begin position="81"/>
        <end position="116"/>
    </location>
</feature>
<feature type="domain" description="EF-hand" evidence="5">
    <location>
        <begin position="44"/>
        <end position="79"/>
    </location>
</feature>
<sequence>MAKKLSEEQEAEFKDAFSKFDKNGDGTINTQELGAVMQTLGHSLSEAELKELIAMVDTDGDGVISFQEFLVEMVQRMRAWASKQDMRGVFNDFDLDGDGYISVDELKQATGKLGEQLSEEELDVMIREADVDQDGRVNYEEFVRILTHH</sequence>
<evidence type="ECO:0000256" key="3">
    <source>
        <dbReference type="ARBA" id="ARBA00022737"/>
    </source>
</evidence>
<dbReference type="InterPro" id="IPR002048">
    <property type="entry name" value="EF_hand_dom"/>
</dbReference>
<keyword evidence="6" id="KW-1185">Reference proteome</keyword>
<dbReference type="InterPro" id="IPR018247">
    <property type="entry name" value="EF_Hand_1_Ca_BS"/>
</dbReference>
<dbReference type="SMART" id="SM00054">
    <property type="entry name" value="EFh"/>
    <property type="match status" value="4"/>
</dbReference>
<keyword evidence="2" id="KW-0479">Metal-binding</keyword>
<name>A0ABM0HEQ3_CERSS</name>
<dbReference type="Pfam" id="PF13499">
    <property type="entry name" value="EF-hand_7"/>
    <property type="match status" value="2"/>
</dbReference>
<feature type="domain" description="EF-hand" evidence="5">
    <location>
        <begin position="8"/>
        <end position="43"/>
    </location>
</feature>